<keyword evidence="2" id="KW-0732">Signal</keyword>
<dbReference type="AlphaFoldDB" id="A0A7S0HV48"/>
<accession>A0A7S0HV48</accession>
<evidence type="ECO:0000256" key="1">
    <source>
        <dbReference type="SAM" id="MobiDB-lite"/>
    </source>
</evidence>
<evidence type="ECO:0000313" key="3">
    <source>
        <dbReference type="EMBL" id="CAD8499289.1"/>
    </source>
</evidence>
<dbReference type="EMBL" id="HBEP01026809">
    <property type="protein sequence ID" value="CAD8499289.1"/>
    <property type="molecule type" value="Transcribed_RNA"/>
</dbReference>
<reference evidence="3" key="1">
    <citation type="submission" date="2021-01" db="EMBL/GenBank/DDBJ databases">
        <authorList>
            <person name="Corre E."/>
            <person name="Pelletier E."/>
            <person name="Niang G."/>
            <person name="Scheremetjew M."/>
            <person name="Finn R."/>
            <person name="Kale V."/>
            <person name="Holt S."/>
            <person name="Cochrane G."/>
            <person name="Meng A."/>
            <person name="Brown T."/>
            <person name="Cohen L."/>
        </authorList>
    </citation>
    <scope>NUCLEOTIDE SEQUENCE</scope>
    <source>
        <strain evidence="3">CCMP1374</strain>
    </source>
</reference>
<evidence type="ECO:0000256" key="2">
    <source>
        <dbReference type="SAM" id="SignalP"/>
    </source>
</evidence>
<feature type="region of interest" description="Disordered" evidence="1">
    <location>
        <begin position="128"/>
        <end position="149"/>
    </location>
</feature>
<feature type="chain" id="PRO_5031296200" evidence="2">
    <location>
        <begin position="25"/>
        <end position="149"/>
    </location>
</feature>
<gene>
    <name evidence="3" type="ORF">PANT1444_LOCUS15255</name>
</gene>
<feature type="signal peptide" evidence="2">
    <location>
        <begin position="1"/>
        <end position="24"/>
    </location>
</feature>
<name>A0A7S0HV48_9EUKA</name>
<protein>
    <submittedName>
        <fullName evidence="3">Uncharacterized protein</fullName>
    </submittedName>
</protein>
<proteinExistence type="predicted"/>
<sequence length="149" mass="16730">MQRPTLYLLLLGFCSAFSPPKTFASFGNEAAKQLIRSWAPQTTAIATGVVLINNPENMRRFVRARILLEEANTGCIASFDDSLSVVICRFSRSEHQLLLPLWPGEVDQTQTLANLRRWHREQFGGDGARLSGKHIESPEDQAAWNDMDV</sequence>
<organism evidence="3">
    <name type="scientific">Phaeocystis antarctica</name>
    <dbReference type="NCBI Taxonomy" id="33657"/>
    <lineage>
        <taxon>Eukaryota</taxon>
        <taxon>Haptista</taxon>
        <taxon>Haptophyta</taxon>
        <taxon>Prymnesiophyceae</taxon>
        <taxon>Phaeocystales</taxon>
        <taxon>Phaeocystaceae</taxon>
        <taxon>Phaeocystis</taxon>
    </lineage>
</organism>